<keyword evidence="12" id="KW-1185">Reference proteome</keyword>
<evidence type="ECO:0000256" key="7">
    <source>
        <dbReference type="PIRSR" id="PIRSR600407-2"/>
    </source>
</evidence>
<dbReference type="EC" id="3.6.1.42" evidence="5"/>
<dbReference type="InterPro" id="IPR000407">
    <property type="entry name" value="GDA1_CD39_NTPase"/>
</dbReference>
<evidence type="ECO:0000256" key="3">
    <source>
        <dbReference type="ARBA" id="ARBA00022801"/>
    </source>
</evidence>
<evidence type="ECO:0000313" key="12">
    <source>
        <dbReference type="Proteomes" id="UP000478008"/>
    </source>
</evidence>
<reference evidence="10 13" key="2">
    <citation type="journal article" date="2020" name="Appl. Microbiol. Biotechnol.">
        <title>Targeted gene deletion in Brettanomyces bruxellensis with an expression-free CRISPR-Cas9 system.</title>
        <authorList>
            <person name="Varela C."/>
            <person name="Bartel C."/>
            <person name="Onetto C."/>
            <person name="Borneman A."/>
        </authorList>
    </citation>
    <scope>NUCLEOTIDE SEQUENCE [LARGE SCALE GENOMIC DNA]</scope>
    <source>
        <strain evidence="10 13">AWRI1613</strain>
    </source>
</reference>
<evidence type="ECO:0000256" key="8">
    <source>
        <dbReference type="RuleBase" id="RU003833"/>
    </source>
</evidence>
<proteinExistence type="inferred from homology"/>
<dbReference type="GO" id="GO:0004382">
    <property type="term" value="F:GDP phosphatase activity"/>
    <property type="evidence" value="ECO:0007669"/>
    <property type="project" value="UniProtKB-EC"/>
</dbReference>
<dbReference type="GO" id="GO:0017111">
    <property type="term" value="F:ribonucleoside triphosphate phosphatase activity"/>
    <property type="evidence" value="ECO:0007669"/>
    <property type="project" value="TreeGrafter"/>
</dbReference>
<dbReference type="Gene3D" id="3.30.420.40">
    <property type="match status" value="1"/>
</dbReference>
<organism evidence="11 12">
    <name type="scientific">Dekkera bruxellensis</name>
    <name type="common">Brettanomyces custersii</name>
    <dbReference type="NCBI Taxonomy" id="5007"/>
    <lineage>
        <taxon>Eukaryota</taxon>
        <taxon>Fungi</taxon>
        <taxon>Dikarya</taxon>
        <taxon>Ascomycota</taxon>
        <taxon>Saccharomycotina</taxon>
        <taxon>Pichiomycetes</taxon>
        <taxon>Pichiales</taxon>
        <taxon>Pichiaceae</taxon>
        <taxon>Brettanomyces</taxon>
    </lineage>
</organism>
<evidence type="ECO:0000256" key="1">
    <source>
        <dbReference type="ARBA" id="ARBA00004323"/>
    </source>
</evidence>
<dbReference type="GO" id="GO:0000139">
    <property type="term" value="C:Golgi membrane"/>
    <property type="evidence" value="ECO:0007669"/>
    <property type="project" value="UniProtKB-SubCell"/>
</dbReference>
<evidence type="ECO:0000313" key="11">
    <source>
        <dbReference type="EMBL" id="VUG17830.1"/>
    </source>
</evidence>
<dbReference type="Gene3D" id="3.30.420.150">
    <property type="entry name" value="Exopolyphosphatase. Domain 2"/>
    <property type="match status" value="1"/>
</dbReference>
<comment type="similarity">
    <text evidence="2 8">Belongs to the GDA1/CD39 NTPase family.</text>
</comment>
<dbReference type="AlphaFoldDB" id="A0A7D9CYI8"/>
<keyword evidence="3 8" id="KW-0378">Hydrolase</keyword>
<dbReference type="CDD" id="cd24040">
    <property type="entry name" value="ASKHA_NBD_GDA1"/>
    <property type="match status" value="1"/>
</dbReference>
<comment type="subcellular location">
    <subcellularLocation>
        <location evidence="1">Golgi apparatus membrane</location>
        <topology evidence="1">Single-pass type II membrane protein</topology>
    </subcellularLocation>
</comment>
<dbReference type="PROSITE" id="PS01238">
    <property type="entry name" value="GDA1_CD39_NTPASE"/>
    <property type="match status" value="1"/>
</dbReference>
<dbReference type="PANTHER" id="PTHR11782:SF83">
    <property type="entry name" value="GUANOSINE-DIPHOSPHATASE"/>
    <property type="match status" value="1"/>
</dbReference>
<dbReference type="GO" id="GO:0006487">
    <property type="term" value="P:protein N-linked glycosylation"/>
    <property type="evidence" value="ECO:0007669"/>
    <property type="project" value="TreeGrafter"/>
</dbReference>
<evidence type="ECO:0000256" key="4">
    <source>
        <dbReference type="ARBA" id="ARBA00037742"/>
    </source>
</evidence>
<dbReference type="OMA" id="WTCRIKE"/>
<sequence>MVSSKRKNRLLMIGASLFLGLLFFLAIPSKKSNVPLILDNGSDYLEDESSKYKEGGTLSQNSDATLKDADSGIAEIGNTVTQSELAVEEENKAPYPLEDKKQAESQGIVPSKAADVGEAKKTDAPSSGCSSKDKKYVVMIDAGSTGSRVHVYTFDTCVSPPKLLDEQFKMLNPGLSSFDTDTLGAAKSLDPLLEVALNTIPTDKQGCSPVAVKATAGLRLLGEKKASAILKEVRKYLETKYPFPVVSGDGISIMDGSDEGVYAWITANFLLGNIGGKERTPTAAVFDLGGGSTQIVFEPEDGEEMIDGEHKYEIDFGGRHFILYQYSHLGYGLMEGRKRINSLVLELLLQKHGSISGLVPLTELEAKNPKGLKAEVTLKNPCVPPGVAANNIPVKLEDGTTYLVNFVSPAKDESDTLAATASTQCRFLAETILNKDAKCESKSCSFNGIYQPSLRHHFPKSSDMFVFSYFYDRLQPIGIPQSFTLQEVMDITQLVCSGSSLWNEFFLQKSSIEELENEPLWCMDLSFMTALLHTGYDIRLNRELRTAKTIAGNELGWCLGASLPLLDQGSGWTCKVDKQY</sequence>
<dbReference type="GO" id="GO:0009134">
    <property type="term" value="P:nucleoside diphosphate catabolic process"/>
    <property type="evidence" value="ECO:0007669"/>
    <property type="project" value="TreeGrafter"/>
</dbReference>
<dbReference type="GO" id="GO:0045134">
    <property type="term" value="F:UDP phosphatase activity"/>
    <property type="evidence" value="ECO:0007669"/>
    <property type="project" value="TreeGrafter"/>
</dbReference>
<dbReference type="EMBL" id="JABCYN010000030">
    <property type="protein sequence ID" value="KAF6009678.1"/>
    <property type="molecule type" value="Genomic_DNA"/>
</dbReference>
<evidence type="ECO:0000256" key="9">
    <source>
        <dbReference type="SAM" id="MobiDB-lite"/>
    </source>
</evidence>
<dbReference type="Proteomes" id="UP000568158">
    <property type="component" value="Unassembled WGS sequence"/>
</dbReference>
<feature type="compositionally biased region" description="Basic and acidic residues" evidence="9">
    <location>
        <begin position="94"/>
        <end position="103"/>
    </location>
</feature>
<reference evidence="11 12" key="1">
    <citation type="submission" date="2019-07" db="EMBL/GenBank/DDBJ databases">
        <authorList>
            <person name="Friedrich A."/>
            <person name="Schacherer J."/>
        </authorList>
    </citation>
    <scope>NUCLEOTIDE SEQUENCE [LARGE SCALE GENOMIC DNA]</scope>
</reference>
<dbReference type="InterPro" id="IPR043129">
    <property type="entry name" value="ATPase_NBD"/>
</dbReference>
<feature type="active site" description="Proton acceptor" evidence="6">
    <location>
        <position position="259"/>
    </location>
</feature>
<name>A0A7D9CYI8_DEKBR</name>
<evidence type="ECO:0000256" key="6">
    <source>
        <dbReference type="PIRSR" id="PIRSR600407-1"/>
    </source>
</evidence>
<evidence type="ECO:0000313" key="13">
    <source>
        <dbReference type="Proteomes" id="UP000568158"/>
    </source>
</evidence>
<dbReference type="Pfam" id="PF01150">
    <property type="entry name" value="GDA1_CD39"/>
    <property type="match status" value="1"/>
</dbReference>
<gene>
    <name evidence="11" type="primary">GDA1</name>
    <name evidence="11" type="ORF">DEBR0S2_17282G</name>
    <name evidence="10" type="ORF">HII12_003224</name>
</gene>
<accession>A0A7D9CYI8</accession>
<keyword evidence="7" id="KW-0067">ATP-binding</keyword>
<dbReference type="GO" id="GO:0005524">
    <property type="term" value="F:ATP binding"/>
    <property type="evidence" value="ECO:0007669"/>
    <property type="project" value="UniProtKB-KW"/>
</dbReference>
<protein>
    <recommendedName>
        <fullName evidence="5">guanosine-diphosphatase</fullName>
        <ecNumber evidence="5">3.6.1.42</ecNumber>
    </recommendedName>
</protein>
<comment type="function">
    <text evidence="4">After transfer of sugars to endogenous macromolecular acceptors, the enzyme converts nucleoside diphosphates to nucleoside monophosphates which in turn exit the Golgi lumen in a coupled antiporter reaction, allowing entry of additional nucleotide sugar from the cytosol.</text>
</comment>
<evidence type="ECO:0000256" key="2">
    <source>
        <dbReference type="ARBA" id="ARBA00009283"/>
    </source>
</evidence>
<feature type="binding site" evidence="7">
    <location>
        <begin position="290"/>
        <end position="294"/>
    </location>
    <ligand>
        <name>ATP</name>
        <dbReference type="ChEBI" id="CHEBI:30616"/>
    </ligand>
</feature>
<evidence type="ECO:0000256" key="5">
    <source>
        <dbReference type="ARBA" id="ARBA00038903"/>
    </source>
</evidence>
<dbReference type="SUPFAM" id="SSF53067">
    <property type="entry name" value="Actin-like ATPase domain"/>
    <property type="match status" value="1"/>
</dbReference>
<dbReference type="EMBL" id="CABFWN010000002">
    <property type="protein sequence ID" value="VUG17830.1"/>
    <property type="molecule type" value="Genomic_DNA"/>
</dbReference>
<dbReference type="Proteomes" id="UP000478008">
    <property type="component" value="Unassembled WGS sequence"/>
</dbReference>
<evidence type="ECO:0000313" key="10">
    <source>
        <dbReference type="EMBL" id="KAF6009678.1"/>
    </source>
</evidence>
<dbReference type="PANTHER" id="PTHR11782">
    <property type="entry name" value="ADENOSINE/GUANOSINE DIPHOSPHATASE"/>
    <property type="match status" value="1"/>
</dbReference>
<feature type="region of interest" description="Disordered" evidence="9">
    <location>
        <begin position="94"/>
        <end position="131"/>
    </location>
</feature>
<keyword evidence="7" id="KW-0547">Nucleotide-binding</keyword>